<sequence>MSTKRNSLSAIALVVGASLVLSACGGGSSDNGGSTGAQEPTGDIASMAIAKGESGDEYTSPEVPQSTDTFVVSTDNPYTAYNNSAADANNSYNTFALAQVISGAYKLDGNNKVLLNKDVMESVEITSKSPQVVTWKIKPGVTWSDGEAWDCDDFYLAWLSSTGKSKGADGKDIFTSANTTGYELIDKVECPSQTEVVTTFGTSYPDYKGLFGISLDIMPAHILEKATGVADVTKLTPTGGDQVALGKVAEFWKTKWNGFDKELMPASGAYQITAFEQNNSVTLERNPKWVGKPGGPAKIVLRGISDQVAQAQALENGEVQVNSMAQPDANAAERLRGLSSQGVRFGASNGLSFEHMDLNFKNKWFADQAVRKAFMQCVNRDELAEKLIRPVLENAKPLGSLVFFQAEEGYTDNYAQYKGDAAAAKSTLEGAGYTIGGDGIATKGGEKVSIKISHTDIPRRKQTVELIQSQCKPAGLEIIDDTDPNFLDTRVSQGDYDVALFAWSAAPFKSSQKAIYETGGGQNWSNYANPKVDAAYKDASSNLDEAASRKAFQDADRLMAEDNYSLPLYQLPNMWAFKGIDKVYFQSYNGALWNANEWVKTS</sequence>
<proteinExistence type="predicted"/>
<dbReference type="SUPFAM" id="SSF53850">
    <property type="entry name" value="Periplasmic binding protein-like II"/>
    <property type="match status" value="1"/>
</dbReference>
<organism evidence="3 4">
    <name type="scientific">Actinokineospora terrae</name>
    <dbReference type="NCBI Taxonomy" id="155974"/>
    <lineage>
        <taxon>Bacteria</taxon>
        <taxon>Bacillati</taxon>
        <taxon>Actinomycetota</taxon>
        <taxon>Actinomycetes</taxon>
        <taxon>Pseudonocardiales</taxon>
        <taxon>Pseudonocardiaceae</taxon>
        <taxon>Actinokineospora</taxon>
    </lineage>
</organism>
<accession>A0A1H9XE05</accession>
<evidence type="ECO:0000256" key="1">
    <source>
        <dbReference type="SAM" id="SignalP"/>
    </source>
</evidence>
<evidence type="ECO:0000313" key="3">
    <source>
        <dbReference type="EMBL" id="SES44438.1"/>
    </source>
</evidence>
<dbReference type="Proteomes" id="UP000199051">
    <property type="component" value="Unassembled WGS sequence"/>
</dbReference>
<evidence type="ECO:0000259" key="2">
    <source>
        <dbReference type="Pfam" id="PF00496"/>
    </source>
</evidence>
<gene>
    <name evidence="3" type="ORF">SAMN04487818_114156</name>
</gene>
<dbReference type="PROSITE" id="PS51257">
    <property type="entry name" value="PROKAR_LIPOPROTEIN"/>
    <property type="match status" value="1"/>
</dbReference>
<reference evidence="4" key="1">
    <citation type="submission" date="2016-10" db="EMBL/GenBank/DDBJ databases">
        <authorList>
            <person name="Varghese N."/>
            <person name="Submissions S."/>
        </authorList>
    </citation>
    <scope>NUCLEOTIDE SEQUENCE [LARGE SCALE GENOMIC DNA]</scope>
    <source>
        <strain evidence="4">DSM 44260</strain>
    </source>
</reference>
<evidence type="ECO:0000313" key="4">
    <source>
        <dbReference type="Proteomes" id="UP000199051"/>
    </source>
</evidence>
<feature type="domain" description="Solute-binding protein family 5" evidence="2">
    <location>
        <begin position="119"/>
        <end position="520"/>
    </location>
</feature>
<dbReference type="STRING" id="155974.SAMN04487818_114156"/>
<dbReference type="Gene3D" id="3.10.105.10">
    <property type="entry name" value="Dipeptide-binding Protein, Domain 3"/>
    <property type="match status" value="1"/>
</dbReference>
<feature type="signal peptide" evidence="1">
    <location>
        <begin position="1"/>
        <end position="23"/>
    </location>
</feature>
<dbReference type="GO" id="GO:0043190">
    <property type="term" value="C:ATP-binding cassette (ABC) transporter complex"/>
    <property type="evidence" value="ECO:0007669"/>
    <property type="project" value="InterPro"/>
</dbReference>
<dbReference type="RefSeq" id="WP_092785491.1">
    <property type="nucleotide sequence ID" value="NZ_FOGI01000014.1"/>
</dbReference>
<dbReference type="InterPro" id="IPR000914">
    <property type="entry name" value="SBP_5_dom"/>
</dbReference>
<dbReference type="AlphaFoldDB" id="A0A1H9XE05"/>
<dbReference type="PANTHER" id="PTHR30290:SF65">
    <property type="entry name" value="MONOACYL PHOSPHATIDYLINOSITOL TETRAMANNOSIDE-BINDING PROTEIN LPQW-RELATED"/>
    <property type="match status" value="1"/>
</dbReference>
<keyword evidence="4" id="KW-1185">Reference proteome</keyword>
<dbReference type="InterPro" id="IPR030678">
    <property type="entry name" value="Peptide/Ni-bd"/>
</dbReference>
<dbReference type="GO" id="GO:1904680">
    <property type="term" value="F:peptide transmembrane transporter activity"/>
    <property type="evidence" value="ECO:0007669"/>
    <property type="project" value="TreeGrafter"/>
</dbReference>
<dbReference type="Gene3D" id="3.40.190.10">
    <property type="entry name" value="Periplasmic binding protein-like II"/>
    <property type="match status" value="1"/>
</dbReference>
<protein>
    <submittedName>
        <fullName evidence="3">Peptide/nickel transport system substrate-binding protein</fullName>
    </submittedName>
</protein>
<dbReference type="CDD" id="cd08501">
    <property type="entry name" value="PBP2_Lpqw"/>
    <property type="match status" value="1"/>
</dbReference>
<dbReference type="Pfam" id="PF00496">
    <property type="entry name" value="SBP_bac_5"/>
    <property type="match status" value="1"/>
</dbReference>
<dbReference type="PANTHER" id="PTHR30290">
    <property type="entry name" value="PERIPLASMIC BINDING COMPONENT OF ABC TRANSPORTER"/>
    <property type="match status" value="1"/>
</dbReference>
<name>A0A1H9XE05_9PSEU</name>
<dbReference type="GO" id="GO:0015833">
    <property type="term" value="P:peptide transport"/>
    <property type="evidence" value="ECO:0007669"/>
    <property type="project" value="TreeGrafter"/>
</dbReference>
<feature type="chain" id="PRO_5038828337" evidence="1">
    <location>
        <begin position="24"/>
        <end position="602"/>
    </location>
</feature>
<dbReference type="PIRSF" id="PIRSF002741">
    <property type="entry name" value="MppA"/>
    <property type="match status" value="1"/>
</dbReference>
<dbReference type="GO" id="GO:0042597">
    <property type="term" value="C:periplasmic space"/>
    <property type="evidence" value="ECO:0007669"/>
    <property type="project" value="UniProtKB-ARBA"/>
</dbReference>
<dbReference type="EMBL" id="FOGI01000014">
    <property type="protein sequence ID" value="SES44438.1"/>
    <property type="molecule type" value="Genomic_DNA"/>
</dbReference>
<keyword evidence="1" id="KW-0732">Signal</keyword>
<dbReference type="InterPro" id="IPR039424">
    <property type="entry name" value="SBP_5"/>
</dbReference>